<organism evidence="1 2">
    <name type="scientific">Triparma laevis f. inornata</name>
    <dbReference type="NCBI Taxonomy" id="1714386"/>
    <lineage>
        <taxon>Eukaryota</taxon>
        <taxon>Sar</taxon>
        <taxon>Stramenopiles</taxon>
        <taxon>Ochrophyta</taxon>
        <taxon>Bolidophyceae</taxon>
        <taxon>Parmales</taxon>
        <taxon>Triparmaceae</taxon>
        <taxon>Triparma</taxon>
    </lineage>
</organism>
<sequence length="165" mass="18147">MLTRRFAPRSDFVLAQSVNSDDSYTRANPVVQSTTEGFYDEYKRSDVLVDDPDWAKRYGEASSPLKKNVDEVHATDETGRIYNDVLEALRVDSGRVLSRPSEIIEAMRDAMKIAVSGEDEIEEGARIDDFKHIVHPAGKTVGIGGSYALAGEAGYSNVAIYGLRG</sequence>
<comment type="caution">
    <text evidence="1">The sequence shown here is derived from an EMBL/GenBank/DDBJ whole genome shotgun (WGS) entry which is preliminary data.</text>
</comment>
<evidence type="ECO:0000313" key="1">
    <source>
        <dbReference type="EMBL" id="GMH79674.1"/>
    </source>
</evidence>
<dbReference type="EMBL" id="BLQM01000269">
    <property type="protein sequence ID" value="GMH79674.1"/>
    <property type="molecule type" value="Genomic_DNA"/>
</dbReference>
<protein>
    <submittedName>
        <fullName evidence="1">Uncharacterized protein</fullName>
    </submittedName>
</protein>
<accession>A0A9W7B4D3</accession>
<reference evidence="2" key="1">
    <citation type="journal article" date="2023" name="Commun. Biol.">
        <title>Genome analysis of Parmales, the sister group of diatoms, reveals the evolutionary specialization of diatoms from phago-mixotrophs to photoautotrophs.</title>
        <authorList>
            <person name="Ban H."/>
            <person name="Sato S."/>
            <person name="Yoshikawa S."/>
            <person name="Yamada K."/>
            <person name="Nakamura Y."/>
            <person name="Ichinomiya M."/>
            <person name="Sato N."/>
            <person name="Blanc-Mathieu R."/>
            <person name="Endo H."/>
            <person name="Kuwata A."/>
            <person name="Ogata H."/>
        </authorList>
    </citation>
    <scope>NUCLEOTIDE SEQUENCE [LARGE SCALE GENOMIC DNA]</scope>
</reference>
<dbReference type="AlphaFoldDB" id="A0A9W7B4D3"/>
<gene>
    <name evidence="1" type="ORF">TL16_g08218</name>
</gene>
<dbReference type="Proteomes" id="UP001162640">
    <property type="component" value="Unassembled WGS sequence"/>
</dbReference>
<evidence type="ECO:0000313" key="2">
    <source>
        <dbReference type="Proteomes" id="UP001162640"/>
    </source>
</evidence>
<proteinExistence type="predicted"/>
<name>A0A9W7B4D3_9STRA</name>